<dbReference type="EMBL" id="BMYQ01000003">
    <property type="protein sequence ID" value="GGW27766.1"/>
    <property type="molecule type" value="Genomic_DNA"/>
</dbReference>
<accession>A0A918MJN7</accession>
<comment type="caution">
    <text evidence="2">The sequence shown here is derived from an EMBL/GenBank/DDBJ whole genome shotgun (WGS) entry which is preliminary data.</text>
</comment>
<feature type="transmembrane region" description="Helical" evidence="1">
    <location>
        <begin position="7"/>
        <end position="26"/>
    </location>
</feature>
<dbReference type="AlphaFoldDB" id="A0A918MJN7"/>
<name>A0A918MJN7_9RHOB</name>
<gene>
    <name evidence="2" type="ORF">GCM10011452_15420</name>
</gene>
<feature type="transmembrane region" description="Helical" evidence="1">
    <location>
        <begin position="53"/>
        <end position="76"/>
    </location>
</feature>
<dbReference type="Proteomes" id="UP000628984">
    <property type="component" value="Unassembled WGS sequence"/>
</dbReference>
<evidence type="ECO:0000256" key="1">
    <source>
        <dbReference type="SAM" id="Phobius"/>
    </source>
</evidence>
<sequence>MSITAALIVFAVTWFMVFFMVLPMRFTSQQDMGEVVPGTPKSAPSDYLVKKKAWITTAVTFVLWVAIVWFITSGLLTIKDLQFLAPTGPAPLGPVN</sequence>
<evidence type="ECO:0000313" key="3">
    <source>
        <dbReference type="Proteomes" id="UP000628984"/>
    </source>
</evidence>
<evidence type="ECO:0008006" key="4">
    <source>
        <dbReference type="Google" id="ProtNLM"/>
    </source>
</evidence>
<keyword evidence="1" id="KW-1133">Transmembrane helix</keyword>
<dbReference type="Pfam" id="PF07330">
    <property type="entry name" value="DUF1467"/>
    <property type="match status" value="1"/>
</dbReference>
<dbReference type="RefSeq" id="WP_189633268.1">
    <property type="nucleotide sequence ID" value="NZ_BMYQ01000003.1"/>
</dbReference>
<keyword evidence="1" id="KW-0812">Transmembrane</keyword>
<reference evidence="2" key="2">
    <citation type="submission" date="2020-09" db="EMBL/GenBank/DDBJ databases">
        <authorList>
            <person name="Sun Q."/>
            <person name="Kim S."/>
        </authorList>
    </citation>
    <scope>NUCLEOTIDE SEQUENCE</scope>
    <source>
        <strain evidence="2">KCTC 23714</strain>
    </source>
</reference>
<dbReference type="InterPro" id="IPR009935">
    <property type="entry name" value="DUF1467"/>
</dbReference>
<keyword evidence="3" id="KW-1185">Reference proteome</keyword>
<protein>
    <recommendedName>
        <fullName evidence="4">DUF1467 domain-containing protein</fullName>
    </recommendedName>
</protein>
<evidence type="ECO:0000313" key="2">
    <source>
        <dbReference type="EMBL" id="GGW27766.1"/>
    </source>
</evidence>
<reference evidence="2" key="1">
    <citation type="journal article" date="2014" name="Int. J. Syst. Evol. Microbiol.">
        <title>Complete genome sequence of Corynebacterium casei LMG S-19264T (=DSM 44701T), isolated from a smear-ripened cheese.</title>
        <authorList>
            <consortium name="US DOE Joint Genome Institute (JGI-PGF)"/>
            <person name="Walter F."/>
            <person name="Albersmeier A."/>
            <person name="Kalinowski J."/>
            <person name="Ruckert C."/>
        </authorList>
    </citation>
    <scope>NUCLEOTIDE SEQUENCE</scope>
    <source>
        <strain evidence="2">KCTC 23714</strain>
    </source>
</reference>
<proteinExistence type="predicted"/>
<keyword evidence="1" id="KW-0472">Membrane</keyword>
<organism evidence="2 3">
    <name type="scientific">Gemmobacter lanyuensis</name>
    <dbReference type="NCBI Taxonomy" id="1054497"/>
    <lineage>
        <taxon>Bacteria</taxon>
        <taxon>Pseudomonadati</taxon>
        <taxon>Pseudomonadota</taxon>
        <taxon>Alphaproteobacteria</taxon>
        <taxon>Rhodobacterales</taxon>
        <taxon>Paracoccaceae</taxon>
        <taxon>Gemmobacter</taxon>
    </lineage>
</organism>